<comment type="subcellular location">
    <subcellularLocation>
        <location evidence="1">Membrane</location>
        <topology evidence="1">Single-pass membrane protein</topology>
    </subcellularLocation>
</comment>
<keyword evidence="9" id="KW-0645">Protease</keyword>
<evidence type="ECO:0000313" key="9">
    <source>
        <dbReference type="EMBL" id="KAB1441770.1"/>
    </source>
</evidence>
<sequence length="357" mass="40164">MNWDWEKLQKQRQGNTGGTPPGFDDFNEQFKKLKSFKLPGGKIVLLAVALLWLLSGIYIVEPDEVGVVKRFGAFSRITTSGPHYHIPYPVESVLTPKVTQIRRIEMGFRSMTRNRSVPFRQGQERGVPDESLMLTGDENIVSVQFIVQYLIKDAKDYLFNVKDVEATIKNAASAAMREVIGKSKIDDALTTGKQEIQASTRELMQHILDLYKSGISIVAVQMQNVHPPDQVVDAFKDVASAREDKSRFINEAQAYSNDILPKARGQAARITNAAQAYSEAKIRRSQGEASRFLAVLKEYKKAKDITRRRLYLETMESILSNPDAEKLILSDDALKKSIPYLPLDTVRRGKTADTAKQ</sequence>
<evidence type="ECO:0000256" key="1">
    <source>
        <dbReference type="ARBA" id="ARBA00004167"/>
    </source>
</evidence>
<keyword evidence="5 6" id="KW-0472">Membrane</keyword>
<dbReference type="Gene3D" id="3.30.479.30">
    <property type="entry name" value="Band 7 domain"/>
    <property type="match status" value="1"/>
</dbReference>
<dbReference type="InterPro" id="IPR050710">
    <property type="entry name" value="Band7/mec-2_domain"/>
</dbReference>
<evidence type="ECO:0000256" key="3">
    <source>
        <dbReference type="ARBA" id="ARBA00022692"/>
    </source>
</evidence>
<evidence type="ECO:0000256" key="4">
    <source>
        <dbReference type="ARBA" id="ARBA00022989"/>
    </source>
</evidence>
<comment type="function">
    <text evidence="6">HflC and HflK could encode or regulate a protease.</text>
</comment>
<feature type="domain" description="Band 7" evidence="8">
    <location>
        <begin position="55"/>
        <end position="239"/>
    </location>
</feature>
<dbReference type="RefSeq" id="WP_151150862.1">
    <property type="nucleotide sequence ID" value="NZ_WAIE01000003.1"/>
</dbReference>
<dbReference type="GO" id="GO:0006508">
    <property type="term" value="P:proteolysis"/>
    <property type="evidence" value="ECO:0007669"/>
    <property type="project" value="UniProtKB-KW"/>
</dbReference>
<dbReference type="PANTHER" id="PTHR43327:SF2">
    <property type="entry name" value="MODULATOR OF FTSH PROTEASE HFLK"/>
    <property type="match status" value="1"/>
</dbReference>
<feature type="region of interest" description="Disordered" evidence="7">
    <location>
        <begin position="1"/>
        <end position="22"/>
    </location>
</feature>
<organism evidence="9 10">
    <name type="scientific">Pseudodesulfovibrio senegalensis</name>
    <dbReference type="NCBI Taxonomy" id="1721087"/>
    <lineage>
        <taxon>Bacteria</taxon>
        <taxon>Pseudomonadati</taxon>
        <taxon>Thermodesulfobacteriota</taxon>
        <taxon>Desulfovibrionia</taxon>
        <taxon>Desulfovibrionales</taxon>
        <taxon>Desulfovibrionaceae</taxon>
    </lineage>
</organism>
<comment type="caution">
    <text evidence="9">The sequence shown here is derived from an EMBL/GenBank/DDBJ whole genome shotgun (WGS) entry which is preliminary data.</text>
</comment>
<evidence type="ECO:0000259" key="8">
    <source>
        <dbReference type="SMART" id="SM00244"/>
    </source>
</evidence>
<comment type="subunit">
    <text evidence="6">HflC and HflK may interact to form a multimeric complex.</text>
</comment>
<proteinExistence type="inferred from homology"/>
<evidence type="ECO:0000256" key="6">
    <source>
        <dbReference type="RuleBase" id="RU364113"/>
    </source>
</evidence>
<dbReference type="NCBIfam" id="TIGR01933">
    <property type="entry name" value="hflK"/>
    <property type="match status" value="1"/>
</dbReference>
<protein>
    <recommendedName>
        <fullName evidence="6">Protein HflK</fullName>
    </recommendedName>
</protein>
<dbReference type="InterPro" id="IPR001107">
    <property type="entry name" value="Band_7"/>
</dbReference>
<dbReference type="GO" id="GO:0008233">
    <property type="term" value="F:peptidase activity"/>
    <property type="evidence" value="ECO:0007669"/>
    <property type="project" value="UniProtKB-KW"/>
</dbReference>
<reference evidence="9 10" key="1">
    <citation type="journal article" date="2017" name="Int. J. Syst. Evol. Microbiol.">
        <title>Desulfovibrio senegalensis sp. nov., a mesophilic sulfate reducer isolated from marine sediment.</title>
        <authorList>
            <person name="Thioye A."/>
            <person name="Gam Z.B.A."/>
            <person name="Mbengue M."/>
            <person name="Cayol J.L."/>
            <person name="Joseph-Bartoli M."/>
            <person name="Toure-Kane C."/>
            <person name="Labat M."/>
        </authorList>
    </citation>
    <scope>NUCLEOTIDE SEQUENCE [LARGE SCALE GENOMIC DNA]</scope>
    <source>
        <strain evidence="9 10">DSM 101509</strain>
    </source>
</reference>
<dbReference type="SMART" id="SM00244">
    <property type="entry name" value="PHB"/>
    <property type="match status" value="1"/>
</dbReference>
<dbReference type="GO" id="GO:0016020">
    <property type="term" value="C:membrane"/>
    <property type="evidence" value="ECO:0007669"/>
    <property type="project" value="UniProtKB-SubCell"/>
</dbReference>
<dbReference type="PANTHER" id="PTHR43327">
    <property type="entry name" value="STOMATIN-LIKE PROTEIN 2, MITOCHONDRIAL"/>
    <property type="match status" value="1"/>
</dbReference>
<name>A0A6N6N219_9BACT</name>
<dbReference type="AlphaFoldDB" id="A0A6N6N219"/>
<feature type="transmembrane region" description="Helical" evidence="6">
    <location>
        <begin position="43"/>
        <end position="60"/>
    </location>
</feature>
<keyword evidence="10" id="KW-1185">Reference proteome</keyword>
<dbReference type="Pfam" id="PF01145">
    <property type="entry name" value="Band_7"/>
    <property type="match status" value="1"/>
</dbReference>
<evidence type="ECO:0000256" key="7">
    <source>
        <dbReference type="SAM" id="MobiDB-lite"/>
    </source>
</evidence>
<evidence type="ECO:0000256" key="5">
    <source>
        <dbReference type="ARBA" id="ARBA00023136"/>
    </source>
</evidence>
<dbReference type="EMBL" id="WAIE01000003">
    <property type="protein sequence ID" value="KAB1441770.1"/>
    <property type="molecule type" value="Genomic_DNA"/>
</dbReference>
<dbReference type="Proteomes" id="UP000438699">
    <property type="component" value="Unassembled WGS sequence"/>
</dbReference>
<comment type="similarity">
    <text evidence="2 6">Belongs to the band 7/mec-2 family. HflK subfamily.</text>
</comment>
<gene>
    <name evidence="9" type="primary">hflK</name>
    <name evidence="9" type="ORF">F8A88_09265</name>
</gene>
<dbReference type="OrthoDB" id="9779595at2"/>
<evidence type="ECO:0000256" key="2">
    <source>
        <dbReference type="ARBA" id="ARBA00006971"/>
    </source>
</evidence>
<dbReference type="CDD" id="cd03404">
    <property type="entry name" value="SPFH_HflK"/>
    <property type="match status" value="1"/>
</dbReference>
<keyword evidence="4 6" id="KW-1133">Transmembrane helix</keyword>
<keyword evidence="9" id="KW-0378">Hydrolase</keyword>
<dbReference type="InterPro" id="IPR036013">
    <property type="entry name" value="Band_7/SPFH_dom_sf"/>
</dbReference>
<keyword evidence="3 6" id="KW-0812">Transmembrane</keyword>
<evidence type="ECO:0000313" key="10">
    <source>
        <dbReference type="Proteomes" id="UP000438699"/>
    </source>
</evidence>
<accession>A0A6N6N219</accession>
<dbReference type="SUPFAM" id="SSF117892">
    <property type="entry name" value="Band 7/SPFH domain"/>
    <property type="match status" value="1"/>
</dbReference>
<dbReference type="InterPro" id="IPR010201">
    <property type="entry name" value="HflK"/>
</dbReference>